<evidence type="ECO:0000313" key="2">
    <source>
        <dbReference type="Proteomes" id="UP001500200"/>
    </source>
</evidence>
<keyword evidence="2" id="KW-1185">Reference proteome</keyword>
<sequence length="76" mass="8573">MPWLRIGVHMSYKYRTVRVRGTELVGTIARKHGSAPEIYETSKDANTSVVPVFFQATGEIRFFDRSVLEDVVTPAS</sequence>
<comment type="caution">
    <text evidence="1">The sequence shown here is derived from an EMBL/GenBank/DDBJ whole genome shotgun (WGS) entry which is preliminary data.</text>
</comment>
<proteinExistence type="predicted"/>
<dbReference type="Proteomes" id="UP001500200">
    <property type="component" value="Unassembled WGS sequence"/>
</dbReference>
<dbReference type="EMBL" id="BAABKK010000024">
    <property type="protein sequence ID" value="GAA5197831.1"/>
    <property type="molecule type" value="Genomic_DNA"/>
</dbReference>
<evidence type="ECO:0000313" key="1">
    <source>
        <dbReference type="EMBL" id="GAA5197831.1"/>
    </source>
</evidence>
<reference evidence="2" key="1">
    <citation type="journal article" date="2019" name="Int. J. Syst. Evol. Microbiol.">
        <title>The Global Catalogue of Microorganisms (GCM) 10K type strain sequencing project: providing services to taxonomists for standard genome sequencing and annotation.</title>
        <authorList>
            <consortium name="The Broad Institute Genomics Platform"/>
            <consortium name="The Broad Institute Genome Sequencing Center for Infectious Disease"/>
            <person name="Wu L."/>
            <person name="Ma J."/>
        </authorList>
    </citation>
    <scope>NUCLEOTIDE SEQUENCE [LARGE SCALE GENOMIC DNA]</scope>
    <source>
        <strain evidence="2">JCM 18514</strain>
    </source>
</reference>
<gene>
    <name evidence="1" type="ORF">GCM10023346_33570</name>
</gene>
<name>A0ABP9SMH8_9MICC</name>
<protein>
    <submittedName>
        <fullName evidence="1">Uncharacterized protein</fullName>
    </submittedName>
</protein>
<accession>A0ABP9SMH8</accession>
<organism evidence="1 2">
    <name type="scientific">Arthrobacter gyeryongensis</name>
    <dbReference type="NCBI Taxonomy" id="1650592"/>
    <lineage>
        <taxon>Bacteria</taxon>
        <taxon>Bacillati</taxon>
        <taxon>Actinomycetota</taxon>
        <taxon>Actinomycetes</taxon>
        <taxon>Micrococcales</taxon>
        <taxon>Micrococcaceae</taxon>
        <taxon>Arthrobacter</taxon>
    </lineage>
</organism>